<dbReference type="Proteomes" id="UP001642520">
    <property type="component" value="Unassembled WGS sequence"/>
</dbReference>
<proteinExistence type="predicted"/>
<feature type="compositionally biased region" description="Polar residues" evidence="1">
    <location>
        <begin position="121"/>
        <end position="133"/>
    </location>
</feature>
<comment type="caution">
    <text evidence="3">The sequence shown here is derived from an EMBL/GenBank/DDBJ whole genome shotgun (WGS) entry which is preliminary data.</text>
</comment>
<dbReference type="Gene3D" id="1.10.533.10">
    <property type="entry name" value="Death Domain, Fas"/>
    <property type="match status" value="2"/>
</dbReference>
<dbReference type="InterPro" id="IPR011029">
    <property type="entry name" value="DEATH-like_dom_sf"/>
</dbReference>
<name>A0ABP1NQM5_XYLVO</name>
<gene>
    <name evidence="3" type="ORF">XYLVIOL_LOCUS6025</name>
</gene>
<feature type="compositionally biased region" description="Basic and acidic residues" evidence="1">
    <location>
        <begin position="134"/>
        <end position="147"/>
    </location>
</feature>
<dbReference type="SUPFAM" id="SSF47986">
    <property type="entry name" value="DEATH domain"/>
    <property type="match status" value="1"/>
</dbReference>
<evidence type="ECO:0000259" key="2">
    <source>
        <dbReference type="PROSITE" id="PS50017"/>
    </source>
</evidence>
<accession>A0ABP1NQM5</accession>
<evidence type="ECO:0000256" key="1">
    <source>
        <dbReference type="SAM" id="MobiDB-lite"/>
    </source>
</evidence>
<dbReference type="PROSITE" id="PS50017">
    <property type="entry name" value="DEATH_DOMAIN"/>
    <property type="match status" value="1"/>
</dbReference>
<dbReference type="EMBL" id="CAXAJV020001293">
    <property type="protein sequence ID" value="CAL7943329.1"/>
    <property type="molecule type" value="Genomic_DNA"/>
</dbReference>
<dbReference type="InterPro" id="IPR000488">
    <property type="entry name" value="Death_dom"/>
</dbReference>
<sequence length="249" mass="29302">MKTETEYLSLCEEFLSVAQCHSDESTLSNLKKYYAPCIDSNRKLSQIKDIRALIKVLEKRDALSCDNIEPLLYISNNFLNDCEIQSKLNDYLNYLKNIQYLTSYNMYQEPNENKNKESKFLNTTESTSQTNKSNESENKSKIEKHESRVTNFSEQEIALQRMLLSCISERIGRAWRDTVRYLDVPEYQIDAIQSKYALDLKEQSYEALKLFMSQYSNGNWKIKLIHALEKARRRDLKELVEKLILESNK</sequence>
<feature type="domain" description="Death" evidence="2">
    <location>
        <begin position="160"/>
        <end position="244"/>
    </location>
</feature>
<organism evidence="3 4">
    <name type="scientific">Xylocopa violacea</name>
    <name type="common">Violet carpenter bee</name>
    <name type="synonym">Apis violacea</name>
    <dbReference type="NCBI Taxonomy" id="135666"/>
    <lineage>
        <taxon>Eukaryota</taxon>
        <taxon>Metazoa</taxon>
        <taxon>Ecdysozoa</taxon>
        <taxon>Arthropoda</taxon>
        <taxon>Hexapoda</taxon>
        <taxon>Insecta</taxon>
        <taxon>Pterygota</taxon>
        <taxon>Neoptera</taxon>
        <taxon>Endopterygota</taxon>
        <taxon>Hymenoptera</taxon>
        <taxon>Apocrita</taxon>
        <taxon>Aculeata</taxon>
        <taxon>Apoidea</taxon>
        <taxon>Anthophila</taxon>
        <taxon>Apidae</taxon>
        <taxon>Xylocopa</taxon>
        <taxon>Xylocopa</taxon>
    </lineage>
</organism>
<evidence type="ECO:0000313" key="3">
    <source>
        <dbReference type="EMBL" id="CAL7943329.1"/>
    </source>
</evidence>
<reference evidence="3 4" key="1">
    <citation type="submission" date="2024-08" db="EMBL/GenBank/DDBJ databases">
        <authorList>
            <person name="Will J Nash"/>
            <person name="Angela Man"/>
            <person name="Seanna McTaggart"/>
            <person name="Kendall Baker"/>
            <person name="Tom Barker"/>
            <person name="Leah Catchpole"/>
            <person name="Alex Durrant"/>
            <person name="Karim Gharbi"/>
            <person name="Naomi Irish"/>
            <person name="Gemy Kaithakottil"/>
            <person name="Debby Ku"/>
            <person name="Aaliyah Providence"/>
            <person name="Felix Shaw"/>
            <person name="David Swarbreck"/>
            <person name="Chris Watkins"/>
            <person name="Ann M. McCartney"/>
            <person name="Giulio Formenti"/>
            <person name="Alice Mouton"/>
            <person name="Noel Vella"/>
            <person name="Bjorn M von Reumont"/>
            <person name="Adriana Vella"/>
            <person name="Wilfried Haerty"/>
        </authorList>
    </citation>
    <scope>NUCLEOTIDE SEQUENCE [LARGE SCALE GENOMIC DNA]</scope>
</reference>
<protein>
    <recommendedName>
        <fullName evidence="2">Death domain-containing protein</fullName>
    </recommendedName>
</protein>
<dbReference type="Pfam" id="PF00531">
    <property type="entry name" value="Death"/>
    <property type="match status" value="1"/>
</dbReference>
<dbReference type="CDD" id="cd01670">
    <property type="entry name" value="Death"/>
    <property type="match status" value="1"/>
</dbReference>
<feature type="region of interest" description="Disordered" evidence="1">
    <location>
        <begin position="121"/>
        <end position="147"/>
    </location>
</feature>
<keyword evidence="4" id="KW-1185">Reference proteome</keyword>
<evidence type="ECO:0000313" key="4">
    <source>
        <dbReference type="Proteomes" id="UP001642520"/>
    </source>
</evidence>